<feature type="domain" description="N-acetyltransferase" evidence="1">
    <location>
        <begin position="2"/>
        <end position="151"/>
    </location>
</feature>
<dbReference type="InterPro" id="IPR000182">
    <property type="entry name" value="GNAT_dom"/>
</dbReference>
<dbReference type="RefSeq" id="WP_169507012.1">
    <property type="nucleotide sequence ID" value="NZ_JABBPN010000035.1"/>
</dbReference>
<name>A0A848MDG9_PAELE</name>
<gene>
    <name evidence="2" type="ORF">HII30_21040</name>
</gene>
<keyword evidence="3" id="KW-1185">Reference proteome</keyword>
<evidence type="ECO:0000313" key="3">
    <source>
        <dbReference type="Proteomes" id="UP000565468"/>
    </source>
</evidence>
<accession>A0A848MDG9</accession>
<comment type="caution">
    <text evidence="2">The sequence shown here is derived from an EMBL/GenBank/DDBJ whole genome shotgun (WGS) entry which is preliminary data.</text>
</comment>
<dbReference type="SUPFAM" id="SSF55729">
    <property type="entry name" value="Acyl-CoA N-acyltransferases (Nat)"/>
    <property type="match status" value="1"/>
</dbReference>
<reference evidence="2 3" key="1">
    <citation type="submission" date="2020-04" db="EMBL/GenBank/DDBJ databases">
        <title>Paenibacillus algicola sp. nov., a novel marine bacterium producing alginate lyase.</title>
        <authorList>
            <person name="Huang H."/>
        </authorList>
    </citation>
    <scope>NUCLEOTIDE SEQUENCE [LARGE SCALE GENOMIC DNA]</scope>
    <source>
        <strain evidence="2 3">L7-75</strain>
    </source>
</reference>
<evidence type="ECO:0000259" key="1">
    <source>
        <dbReference type="PROSITE" id="PS51186"/>
    </source>
</evidence>
<organism evidence="2 3">
    <name type="scientific">Paenibacillus lemnae</name>
    <dbReference type="NCBI Taxonomy" id="1330551"/>
    <lineage>
        <taxon>Bacteria</taxon>
        <taxon>Bacillati</taxon>
        <taxon>Bacillota</taxon>
        <taxon>Bacilli</taxon>
        <taxon>Bacillales</taxon>
        <taxon>Paenibacillaceae</taxon>
        <taxon>Paenibacillus</taxon>
    </lineage>
</organism>
<dbReference type="AlphaFoldDB" id="A0A848MDG9"/>
<dbReference type="Proteomes" id="UP000565468">
    <property type="component" value="Unassembled WGS sequence"/>
</dbReference>
<keyword evidence="2" id="KW-0808">Transferase</keyword>
<protein>
    <submittedName>
        <fullName evidence="2">GNAT family N-acetyltransferase</fullName>
    </submittedName>
</protein>
<dbReference type="InterPro" id="IPR016181">
    <property type="entry name" value="Acyl_CoA_acyltransferase"/>
</dbReference>
<dbReference type="CDD" id="cd04301">
    <property type="entry name" value="NAT_SF"/>
    <property type="match status" value="1"/>
</dbReference>
<dbReference type="EMBL" id="JABBPN010000035">
    <property type="protein sequence ID" value="NMO98241.1"/>
    <property type="molecule type" value="Genomic_DNA"/>
</dbReference>
<dbReference type="PROSITE" id="PS51186">
    <property type="entry name" value="GNAT"/>
    <property type="match status" value="1"/>
</dbReference>
<evidence type="ECO:0000313" key="2">
    <source>
        <dbReference type="EMBL" id="NMO98241.1"/>
    </source>
</evidence>
<sequence length="153" mass="17170">MVHLLSLEEQETVQEIWTLQHASYPYEAERIGLTELPPLMDTFESIASCGEIFYGFRSTEGDLIGAIAVELGEEQLTISRMMVHPQYFRQGIAAELITAVLDTYARIPLFIVSTGTKNAPAAALYEKYGFKRASTFEVAPGVELTEFHLRRHA</sequence>
<proteinExistence type="predicted"/>
<dbReference type="GO" id="GO:0016747">
    <property type="term" value="F:acyltransferase activity, transferring groups other than amino-acyl groups"/>
    <property type="evidence" value="ECO:0007669"/>
    <property type="project" value="InterPro"/>
</dbReference>
<dbReference type="Gene3D" id="3.40.630.30">
    <property type="match status" value="1"/>
</dbReference>
<dbReference type="Pfam" id="PF13508">
    <property type="entry name" value="Acetyltransf_7"/>
    <property type="match status" value="1"/>
</dbReference>